<proteinExistence type="predicted"/>
<name>A0A176QE07_9MICO</name>
<dbReference type="Proteomes" id="UP000076976">
    <property type="component" value="Unassembled WGS sequence"/>
</dbReference>
<dbReference type="InterPro" id="IPR016181">
    <property type="entry name" value="Acyl_CoA_acyltransferase"/>
</dbReference>
<dbReference type="GO" id="GO:1990189">
    <property type="term" value="F:protein N-terminal-serine acetyltransferase activity"/>
    <property type="evidence" value="ECO:0007669"/>
    <property type="project" value="TreeGrafter"/>
</dbReference>
<dbReference type="InterPro" id="IPR051908">
    <property type="entry name" value="Ribosomal_N-acetyltransferase"/>
</dbReference>
<evidence type="ECO:0000259" key="2">
    <source>
        <dbReference type="PROSITE" id="PS51186"/>
    </source>
</evidence>
<dbReference type="RefSeq" id="WP_068273765.1">
    <property type="nucleotide sequence ID" value="NZ_LQZG01000002.1"/>
</dbReference>
<protein>
    <recommendedName>
        <fullName evidence="2">N-acetyltransferase domain-containing protein</fullName>
    </recommendedName>
</protein>
<comment type="caution">
    <text evidence="3">The sequence shown here is derived from an EMBL/GenBank/DDBJ whole genome shotgun (WGS) entry which is preliminary data.</text>
</comment>
<feature type="region of interest" description="Disordered" evidence="1">
    <location>
        <begin position="1"/>
        <end position="20"/>
    </location>
</feature>
<dbReference type="GO" id="GO:0008999">
    <property type="term" value="F:protein-N-terminal-alanine acetyltransferase activity"/>
    <property type="evidence" value="ECO:0007669"/>
    <property type="project" value="TreeGrafter"/>
</dbReference>
<organism evidence="3 4">
    <name type="scientific">Janibacter melonis</name>
    <dbReference type="NCBI Taxonomy" id="262209"/>
    <lineage>
        <taxon>Bacteria</taxon>
        <taxon>Bacillati</taxon>
        <taxon>Actinomycetota</taxon>
        <taxon>Actinomycetes</taxon>
        <taxon>Micrococcales</taxon>
        <taxon>Intrasporangiaceae</taxon>
        <taxon>Janibacter</taxon>
    </lineage>
</organism>
<gene>
    <name evidence="3" type="ORF">AWH69_07790</name>
</gene>
<dbReference type="EMBL" id="LQZG01000002">
    <property type="protein sequence ID" value="OAB87914.1"/>
    <property type="molecule type" value="Genomic_DNA"/>
</dbReference>
<feature type="domain" description="N-acetyltransferase" evidence="2">
    <location>
        <begin position="28"/>
        <end position="183"/>
    </location>
</feature>
<dbReference type="PANTHER" id="PTHR43441:SF2">
    <property type="entry name" value="FAMILY ACETYLTRANSFERASE, PUTATIVE (AFU_ORTHOLOGUE AFUA_7G00850)-RELATED"/>
    <property type="match status" value="1"/>
</dbReference>
<dbReference type="PROSITE" id="PS51186">
    <property type="entry name" value="GNAT"/>
    <property type="match status" value="1"/>
</dbReference>
<evidence type="ECO:0000313" key="4">
    <source>
        <dbReference type="Proteomes" id="UP000076976"/>
    </source>
</evidence>
<evidence type="ECO:0000256" key="1">
    <source>
        <dbReference type="SAM" id="MobiDB-lite"/>
    </source>
</evidence>
<accession>A0A176QE07</accession>
<keyword evidence="4" id="KW-1185">Reference proteome</keyword>
<sequence>MSEPVGPSLPGWTPREPLRPQHLVGRTVTLRPLRVDDAPSLWSALGGPAAPPALFTYLKTDPPRDEDELRAVLQDALCAPASWAMAICRDDLVVGMASYLRTDTAAGSVEVGNILFAPPLQRTTAATEAMHLMAEHAFAAGYRRYEWKCDSLNAPSRAAAARLGFTLEGTFRNALVYKGRSRDTTWFSITDDEWPAVRDAHRRWLDEAVAGWPRTSLTELTAALRP</sequence>
<dbReference type="PANTHER" id="PTHR43441">
    <property type="entry name" value="RIBOSOMAL-PROTEIN-SERINE ACETYLTRANSFERASE"/>
    <property type="match status" value="1"/>
</dbReference>
<dbReference type="STRING" id="262209.AWH69_07790"/>
<reference evidence="3 4" key="1">
    <citation type="submission" date="2016-01" db="EMBL/GenBank/DDBJ databases">
        <title>Janibacter melonis strain CD11_4 genome sequencing and assembly.</title>
        <authorList>
            <person name="Nair G.R."/>
            <person name="Kaur G."/>
            <person name="Chander A.M."/>
            <person name="Mayilraj S."/>
        </authorList>
    </citation>
    <scope>NUCLEOTIDE SEQUENCE [LARGE SCALE GENOMIC DNA]</scope>
    <source>
        <strain evidence="3 4">CD11-4</strain>
    </source>
</reference>
<dbReference type="Pfam" id="PF13302">
    <property type="entry name" value="Acetyltransf_3"/>
    <property type="match status" value="1"/>
</dbReference>
<evidence type="ECO:0000313" key="3">
    <source>
        <dbReference type="EMBL" id="OAB87914.1"/>
    </source>
</evidence>
<dbReference type="SUPFAM" id="SSF55729">
    <property type="entry name" value="Acyl-CoA N-acyltransferases (Nat)"/>
    <property type="match status" value="1"/>
</dbReference>
<dbReference type="AlphaFoldDB" id="A0A176QE07"/>
<dbReference type="Gene3D" id="3.40.630.30">
    <property type="match status" value="1"/>
</dbReference>
<dbReference type="InterPro" id="IPR000182">
    <property type="entry name" value="GNAT_dom"/>
</dbReference>